<gene>
    <name evidence="2" type="ORF">F2P81_024038</name>
</gene>
<accession>A0A6A4RTM9</accession>
<dbReference type="EMBL" id="VEVO01000022">
    <property type="protein sequence ID" value="KAF0023408.1"/>
    <property type="molecule type" value="Genomic_DNA"/>
</dbReference>
<evidence type="ECO:0000256" key="1">
    <source>
        <dbReference type="SAM" id="MobiDB-lite"/>
    </source>
</evidence>
<evidence type="ECO:0000313" key="2">
    <source>
        <dbReference type="EMBL" id="KAF0023408.1"/>
    </source>
</evidence>
<reference evidence="2 3" key="1">
    <citation type="submission" date="2019-06" db="EMBL/GenBank/DDBJ databases">
        <title>Draft genomes of female and male turbot (Scophthalmus maximus).</title>
        <authorList>
            <person name="Xu H."/>
            <person name="Xu X.-W."/>
            <person name="Shao C."/>
            <person name="Chen S."/>
        </authorList>
    </citation>
    <scope>NUCLEOTIDE SEQUENCE [LARGE SCALE GENOMIC DNA]</scope>
    <source>
        <strain evidence="2">Ysfricsl-2016a</strain>
        <tissue evidence="2">Blood</tissue>
    </source>
</reference>
<name>A0A6A4RTM9_SCOMX</name>
<comment type="caution">
    <text evidence="2">The sequence shown here is derived from an EMBL/GenBank/DDBJ whole genome shotgun (WGS) entry which is preliminary data.</text>
</comment>
<dbReference type="AlphaFoldDB" id="A0A6A4RTM9"/>
<dbReference type="Proteomes" id="UP000438429">
    <property type="component" value="Unassembled WGS sequence"/>
</dbReference>
<proteinExistence type="predicted"/>
<organism evidence="2 3">
    <name type="scientific">Scophthalmus maximus</name>
    <name type="common">Turbot</name>
    <name type="synonym">Psetta maxima</name>
    <dbReference type="NCBI Taxonomy" id="52904"/>
    <lineage>
        <taxon>Eukaryota</taxon>
        <taxon>Metazoa</taxon>
        <taxon>Chordata</taxon>
        <taxon>Craniata</taxon>
        <taxon>Vertebrata</taxon>
        <taxon>Euteleostomi</taxon>
        <taxon>Actinopterygii</taxon>
        <taxon>Neopterygii</taxon>
        <taxon>Teleostei</taxon>
        <taxon>Neoteleostei</taxon>
        <taxon>Acanthomorphata</taxon>
        <taxon>Carangaria</taxon>
        <taxon>Pleuronectiformes</taxon>
        <taxon>Pleuronectoidei</taxon>
        <taxon>Scophthalmidae</taxon>
        <taxon>Scophthalmus</taxon>
    </lineage>
</organism>
<evidence type="ECO:0000313" key="3">
    <source>
        <dbReference type="Proteomes" id="UP000438429"/>
    </source>
</evidence>
<feature type="region of interest" description="Disordered" evidence="1">
    <location>
        <begin position="200"/>
        <end position="234"/>
    </location>
</feature>
<sequence length="234" mass="26082">MYVNGQQHYELIGRIQACAHCISKYHCSKEEKTQKVKDKHIVGTDGNVGDGNVSVRGEVVVVSSEQRRKPKNARRNMGSKALSMKCITATPYSVADTGCEIRDTSRLATHGDIDTPTGYAEKWAGKMMEAYRIANANTQQSSSKEKTHYDKKCKGLTLQPGDSVLVRNLNERGDPGKLRPYWEQIIYIVREQVGSNPVFKVSPETEGHPIRIPAPKRATTSERLTNRAVPETSH</sequence>
<protein>
    <submittedName>
        <fullName evidence="2">Uncharacterized protein</fullName>
    </submittedName>
</protein>